<dbReference type="GeneID" id="28765969"/>
<reference evidence="1 2" key="1">
    <citation type="submission" date="2016-05" db="EMBL/GenBank/DDBJ databases">
        <title>Comparative analysis of secretome profiles of manganese(II)-oxidizing ascomycete fungi.</title>
        <authorList>
            <consortium name="DOE Joint Genome Institute"/>
            <person name="Zeiner C.A."/>
            <person name="Purvine S.O."/>
            <person name="Zink E.M."/>
            <person name="Wu S."/>
            <person name="Pasa-Tolic L."/>
            <person name="Chaput D.L."/>
            <person name="Haridas S."/>
            <person name="Grigoriev I.V."/>
            <person name="Santelli C.M."/>
            <person name="Hansel C.M."/>
        </authorList>
    </citation>
    <scope>NUCLEOTIDE SEQUENCE [LARGE SCALE GENOMIC DNA]</scope>
    <source>
        <strain evidence="1 2">AP3s5-JAC2a</strain>
    </source>
</reference>
<name>A0A177CPG1_9PLEO</name>
<dbReference type="AlphaFoldDB" id="A0A177CPG1"/>
<dbReference type="OrthoDB" id="2951834at2759"/>
<dbReference type="Proteomes" id="UP000077069">
    <property type="component" value="Unassembled WGS sequence"/>
</dbReference>
<accession>A0A177CPG1</accession>
<dbReference type="InParanoid" id="A0A177CPG1"/>
<dbReference type="EMBL" id="KV441549">
    <property type="protein sequence ID" value="OAG09404.1"/>
    <property type="molecule type" value="Genomic_DNA"/>
</dbReference>
<evidence type="ECO:0000313" key="2">
    <source>
        <dbReference type="Proteomes" id="UP000077069"/>
    </source>
</evidence>
<dbReference type="RefSeq" id="XP_018039769.1">
    <property type="nucleotide sequence ID" value="XM_018182483.1"/>
</dbReference>
<sequence length="427" mass="49084">MSPKSFLVLPVTIRERIYTELLVPPPSHGGEYLFRPSDVATSILYVNRQVYAESSDILYSKNMFMIVRSNNDLFGHLSLKPPIRIHFPGLEFVDKHTQIVPHRRFAMSMEFLSIGWKPGQVPWSLRNNFVITAQALPNFMIDLAAALSRATQISVGQLQIHNIFRYSELRFAELVFGPVLSMQRLPPLKALSIRGPLPQEHRQKFLAKLLQHQDRIWYDFSAAYGQCRSCIRDNMYPGRVHSDLQMQWNIANSRYLLSALDIVWDFHEYTGFQHDKYYAKITLFQCVADLYTQLVLAHLIEAKRNPDQAIPNYLAARRSAEEGISYLSRGDHQIDRGTFEMFPSDIREENLNLAGHAKAKLSLKAMKACIKLDDGTGAKFYLQNAHKQDSSVNLDELRLKLAWKNLPEANESGYEFLGTSQPVRWHS</sequence>
<gene>
    <name evidence="1" type="ORF">CC84DRAFT_1212843</name>
</gene>
<organism evidence="1 2">
    <name type="scientific">Paraphaeosphaeria sporulosa</name>
    <dbReference type="NCBI Taxonomy" id="1460663"/>
    <lineage>
        <taxon>Eukaryota</taxon>
        <taxon>Fungi</taxon>
        <taxon>Dikarya</taxon>
        <taxon>Ascomycota</taxon>
        <taxon>Pezizomycotina</taxon>
        <taxon>Dothideomycetes</taxon>
        <taxon>Pleosporomycetidae</taxon>
        <taxon>Pleosporales</taxon>
        <taxon>Massarineae</taxon>
        <taxon>Didymosphaeriaceae</taxon>
        <taxon>Paraphaeosphaeria</taxon>
    </lineage>
</organism>
<evidence type="ECO:0000313" key="1">
    <source>
        <dbReference type="EMBL" id="OAG09404.1"/>
    </source>
</evidence>
<proteinExistence type="predicted"/>
<keyword evidence="2" id="KW-1185">Reference proteome</keyword>
<protein>
    <submittedName>
        <fullName evidence="1">Uncharacterized protein</fullName>
    </submittedName>
</protein>